<protein>
    <submittedName>
        <fullName evidence="1">Four-helix bundle copper-binding protein</fullName>
    </submittedName>
</protein>
<dbReference type="Pfam" id="PF03860">
    <property type="entry name" value="Csp"/>
    <property type="match status" value="1"/>
</dbReference>
<dbReference type="EMBL" id="CP157485">
    <property type="protein sequence ID" value="XBO47576.1"/>
    <property type="molecule type" value="Genomic_DNA"/>
</dbReference>
<dbReference type="PANTHER" id="PTHR37310:SF1">
    <property type="entry name" value="CYTOPLASMIC PROTEIN"/>
    <property type="match status" value="1"/>
</dbReference>
<reference evidence="1" key="1">
    <citation type="submission" date="2024-05" db="EMBL/GenBank/DDBJ databases">
        <authorList>
            <person name="Kim S."/>
            <person name="Heo J."/>
            <person name="Choi H."/>
            <person name="Choi Y."/>
            <person name="Kwon S.-W."/>
            <person name="Kim Y."/>
        </authorList>
    </citation>
    <scope>NUCLEOTIDE SEQUENCE</scope>
    <source>
        <strain evidence="1">KACC 23697</strain>
    </source>
</reference>
<dbReference type="RefSeq" id="WP_406824999.1">
    <property type="nucleotide sequence ID" value="NZ_CP157485.1"/>
</dbReference>
<name>A0AAU7K4X9_9SPHI</name>
<dbReference type="PANTHER" id="PTHR37310">
    <property type="entry name" value="CYTOPLASMIC PROTEIN-RELATED"/>
    <property type="match status" value="1"/>
</dbReference>
<gene>
    <name evidence="1" type="ORF">ABEG20_19990</name>
</gene>
<dbReference type="InterPro" id="IPR044543">
    <property type="entry name" value="YHJQ-like"/>
</dbReference>
<organism evidence="1">
    <name type="scientific">Pedobacter sp. KACC 23697</name>
    <dbReference type="NCBI Taxonomy" id="3149230"/>
    <lineage>
        <taxon>Bacteria</taxon>
        <taxon>Pseudomonadati</taxon>
        <taxon>Bacteroidota</taxon>
        <taxon>Sphingobacteriia</taxon>
        <taxon>Sphingobacteriales</taxon>
        <taxon>Sphingobacteriaceae</taxon>
        <taxon>Pedobacter</taxon>
    </lineage>
</organism>
<sequence>MFIRGKKQRDEIIQIYFFKNSLISGRLLLHKTFITKIITDMETRNNHALIQTLLDCALACEHCASSCLKEEDINMMIDCIKLDRDCADICTQAARLLQRDSVIGHQYLLLCEEICRLCAAECSKHDHEHCRQCAVACEECAAACHANHEPINQD</sequence>
<dbReference type="Gene3D" id="1.20.1270.360">
    <property type="match status" value="1"/>
</dbReference>
<proteinExistence type="predicted"/>
<evidence type="ECO:0000313" key="1">
    <source>
        <dbReference type="EMBL" id="XBO47576.1"/>
    </source>
</evidence>
<dbReference type="InterPro" id="IPR005560">
    <property type="entry name" value="Csp_YhjQ"/>
</dbReference>
<dbReference type="AlphaFoldDB" id="A0AAU7K4X9"/>
<accession>A0AAU7K4X9</accession>
<dbReference type="CDD" id="cd08026">
    <property type="entry name" value="DUF326"/>
    <property type="match status" value="1"/>
</dbReference>